<dbReference type="EMBL" id="LJZO01000029">
    <property type="protein sequence ID" value="ROV94157.1"/>
    <property type="molecule type" value="Genomic_DNA"/>
</dbReference>
<proteinExistence type="predicted"/>
<sequence length="755" mass="85552">MVSSPVLAINLPVSRPFAPFDLPSSALSSRSNSWVVRDELVRRFVEPATNTEKETTDKNIKTVVDAYHDALIYLGQILKSDDLDSILSPSSTIKGLHEIAIGIQKAQSNVLDQRKIALFVDVLDHFSGVFDVLSQCEFGYMTLIWGSLEFVLLIAKSHYETLYKFTDMMIEIGTNLERIQLYRHVFPTSRMLQPVSQLYAAIVEFLQGFILYLKHGSVRRVLGNLTKPFDLEFGRLVARIRSLEQTIEKDAYAGAILMQVAQTQSIARHRVDLSVRRTYNEGCLSDVPDNCVSPYLLDLKKALFHGFEIEASYHEELATTFKMTSSPAWARWLPIEQQYVPSKFSHKTTIVQAECDAPDAATCLQWVQQARTESPHVVSAFLLWARGMTAQSAIASLVFQMVQQRPPVLQRAELTKMSFAAANASLPKLWDLFLSLVRHLGGLMVYISIGSVGQEEFSIVARFVQLCQEWKGPPINMVIIHPFDKDFVHIDTCVDLDDKYDVHPSLTTTDALHHVVLVELEVQESLSETVQSVLWEALWREVRYTVIGIAVTQTVDEITQCAKDLAQGRGCGEEVAGLWVSTVDRWTRVERNFHMMREQIQRHLNIVDIHLPFQVHTRLEHMVSAAAGARLSARERKRVTKVLREGEPKPLDDDGRGEIWQRIQDSIKPATMTTHNVHIRPLMESLLDAYLEDPPETEGDARRVVIQLFKPVFGWNGTWRMAFLDDQRPIVDSMVVAIDRRFGDVLDAMITEVGA</sequence>
<evidence type="ECO:0000313" key="2">
    <source>
        <dbReference type="EMBL" id="ROV94157.1"/>
    </source>
</evidence>
<reference evidence="2 3" key="1">
    <citation type="submission" date="2015-09" db="EMBL/GenBank/DDBJ databases">
        <title>Host preference determinants of Valsa canker pathogens revealed by comparative genomics.</title>
        <authorList>
            <person name="Yin Z."/>
            <person name="Huang L."/>
        </authorList>
    </citation>
    <scope>NUCLEOTIDE SEQUENCE [LARGE SCALE GENOMIC DNA]</scope>
    <source>
        <strain evidence="2 3">YSFL</strain>
    </source>
</reference>
<comment type="caution">
    <text evidence="2">The sequence shown here is derived from an EMBL/GenBank/DDBJ whole genome shotgun (WGS) entry which is preliminary data.</text>
</comment>
<protein>
    <recommendedName>
        <fullName evidence="1">DUF7708 domain-containing protein</fullName>
    </recommendedName>
</protein>
<evidence type="ECO:0000313" key="3">
    <source>
        <dbReference type="Proteomes" id="UP000284375"/>
    </source>
</evidence>
<name>A0A423VT29_CYTCH</name>
<dbReference type="InterPro" id="IPR056125">
    <property type="entry name" value="DUF7708"/>
</dbReference>
<dbReference type="STRING" id="252740.A0A423VT29"/>
<dbReference type="Proteomes" id="UP000284375">
    <property type="component" value="Unassembled WGS sequence"/>
</dbReference>
<gene>
    <name evidence="2" type="ORF">VSDG_05691</name>
</gene>
<dbReference type="Pfam" id="PF24809">
    <property type="entry name" value="DUF7708"/>
    <property type="match status" value="1"/>
</dbReference>
<keyword evidence="3" id="KW-1185">Reference proteome</keyword>
<dbReference type="AlphaFoldDB" id="A0A423VT29"/>
<feature type="domain" description="DUF7708" evidence="1">
    <location>
        <begin position="118"/>
        <end position="254"/>
    </location>
</feature>
<dbReference type="OrthoDB" id="61900at2759"/>
<organism evidence="2 3">
    <name type="scientific">Cytospora chrysosperma</name>
    <name type="common">Cytospora canker fungus</name>
    <name type="synonym">Sphaeria chrysosperma</name>
    <dbReference type="NCBI Taxonomy" id="252740"/>
    <lineage>
        <taxon>Eukaryota</taxon>
        <taxon>Fungi</taxon>
        <taxon>Dikarya</taxon>
        <taxon>Ascomycota</taxon>
        <taxon>Pezizomycotina</taxon>
        <taxon>Sordariomycetes</taxon>
        <taxon>Sordariomycetidae</taxon>
        <taxon>Diaporthales</taxon>
        <taxon>Cytosporaceae</taxon>
        <taxon>Cytospora</taxon>
    </lineage>
</organism>
<evidence type="ECO:0000259" key="1">
    <source>
        <dbReference type="Pfam" id="PF24809"/>
    </source>
</evidence>
<accession>A0A423VT29</accession>